<accession>A0ABY8MG72</accession>
<sequence length="350" mass="39607">MKRFLSLLCIGTVFGLSGCGLAPSKKAESRHVFRYAKDKLREMEQAGYSDQAVGKAMALYQKVPYIIFAKQNQSIRFVQQPVRPRADSLIYSLGNGHYRLSRGIYLTALGQNNMLSFDGERWFSVTGKSAAESGITGTSGTETGPDRRNNLEFRLHFTVTEETALRLTVDYQAELVLAPRPGYDDRPSKVLSRRPVRRGRRGDFMLLRGRQIGQSQKDQGSRLTLETGGKLYDELMSLPDGTALELEKSVVFYPEGFEFYYRLYLLGNILQAVTEGPVTEAQFLRDVHFYYPNRFFASISFDGTDWSHNYFQFRLESFGNSVFLGADSLQYADGMYLYRKGGLPPPAIGR</sequence>
<dbReference type="EMBL" id="CP123443">
    <property type="protein sequence ID" value="WGK68183.1"/>
    <property type="molecule type" value="Genomic_DNA"/>
</dbReference>
<dbReference type="RefSeq" id="WP_326926354.1">
    <property type="nucleotide sequence ID" value="NZ_CP123443.1"/>
</dbReference>
<evidence type="ECO:0000313" key="2">
    <source>
        <dbReference type="Proteomes" id="UP001228690"/>
    </source>
</evidence>
<dbReference type="PROSITE" id="PS51257">
    <property type="entry name" value="PROKAR_LIPOPROTEIN"/>
    <property type="match status" value="1"/>
</dbReference>
<name>A0ABY8MG72_9SPIO</name>
<protein>
    <submittedName>
        <fullName evidence="1">Uncharacterized protein</fullName>
    </submittedName>
</protein>
<reference evidence="1 2" key="1">
    <citation type="submission" date="2023-04" db="EMBL/GenBank/DDBJ databases">
        <title>Spirochaete genome identified in red abalone sample constitutes a novel genus.</title>
        <authorList>
            <person name="Sharma S.P."/>
            <person name="Purcell C.M."/>
            <person name="Hyde J.R."/>
            <person name="Severin A.J."/>
        </authorList>
    </citation>
    <scope>NUCLEOTIDE SEQUENCE [LARGE SCALE GENOMIC DNA]</scope>
    <source>
        <strain evidence="1 2">SP-2023</strain>
    </source>
</reference>
<gene>
    <name evidence="1" type="ORF">P0082_06770</name>
</gene>
<dbReference type="Proteomes" id="UP001228690">
    <property type="component" value="Chromosome"/>
</dbReference>
<proteinExistence type="predicted"/>
<organism evidence="1 2">
    <name type="scientific">Candidatus Haliotispira prima</name>
    <dbReference type="NCBI Taxonomy" id="3034016"/>
    <lineage>
        <taxon>Bacteria</taxon>
        <taxon>Pseudomonadati</taxon>
        <taxon>Spirochaetota</taxon>
        <taxon>Spirochaetia</taxon>
        <taxon>Spirochaetales</taxon>
        <taxon>Spirochaetaceae</taxon>
        <taxon>Candidatus Haliotispira</taxon>
    </lineage>
</organism>
<keyword evidence="2" id="KW-1185">Reference proteome</keyword>
<evidence type="ECO:0000313" key="1">
    <source>
        <dbReference type="EMBL" id="WGK68183.1"/>
    </source>
</evidence>